<name>A0AAD4NJ78_9BILA</name>
<accession>A0AAD4NJ78</accession>
<evidence type="ECO:0000313" key="2">
    <source>
        <dbReference type="EMBL" id="KAI1728519.1"/>
    </source>
</evidence>
<dbReference type="GO" id="GO:0004668">
    <property type="term" value="F:protein-arginine deiminase activity"/>
    <property type="evidence" value="ECO:0007669"/>
    <property type="project" value="InterPro"/>
</dbReference>
<dbReference type="AlphaFoldDB" id="A0AAD4NJ78"/>
<dbReference type="GO" id="GO:0009446">
    <property type="term" value="P:putrescine biosynthetic process"/>
    <property type="evidence" value="ECO:0007669"/>
    <property type="project" value="InterPro"/>
</dbReference>
<proteinExistence type="predicted"/>
<evidence type="ECO:0000256" key="1">
    <source>
        <dbReference type="ARBA" id="ARBA00022801"/>
    </source>
</evidence>
<reference evidence="2" key="1">
    <citation type="submission" date="2022-01" db="EMBL/GenBank/DDBJ databases">
        <title>Genome Sequence Resource for Two Populations of Ditylenchus destructor, the Migratory Endoparasitic Phytonematode.</title>
        <authorList>
            <person name="Zhang H."/>
            <person name="Lin R."/>
            <person name="Xie B."/>
        </authorList>
    </citation>
    <scope>NUCLEOTIDE SEQUENCE</scope>
    <source>
        <strain evidence="2">BazhouSP</strain>
    </source>
</reference>
<dbReference type="Proteomes" id="UP001201812">
    <property type="component" value="Unassembled WGS sequence"/>
</dbReference>
<protein>
    <submittedName>
        <fullName evidence="2">Uncharacterized protein</fullName>
    </submittedName>
</protein>
<dbReference type="EMBL" id="JAKKPZ010000001">
    <property type="protein sequence ID" value="KAI1728519.1"/>
    <property type="molecule type" value="Genomic_DNA"/>
</dbReference>
<keyword evidence="3" id="KW-1185">Reference proteome</keyword>
<evidence type="ECO:0000313" key="3">
    <source>
        <dbReference type="Proteomes" id="UP001201812"/>
    </source>
</evidence>
<dbReference type="SUPFAM" id="SSF55909">
    <property type="entry name" value="Pentein"/>
    <property type="match status" value="1"/>
</dbReference>
<keyword evidence="1" id="KW-0378">Hydrolase</keyword>
<organism evidence="2 3">
    <name type="scientific">Ditylenchus destructor</name>
    <dbReference type="NCBI Taxonomy" id="166010"/>
    <lineage>
        <taxon>Eukaryota</taxon>
        <taxon>Metazoa</taxon>
        <taxon>Ecdysozoa</taxon>
        <taxon>Nematoda</taxon>
        <taxon>Chromadorea</taxon>
        <taxon>Rhabditida</taxon>
        <taxon>Tylenchina</taxon>
        <taxon>Tylenchomorpha</taxon>
        <taxon>Sphaerularioidea</taxon>
        <taxon>Anguinidae</taxon>
        <taxon>Anguininae</taxon>
        <taxon>Ditylenchus</taxon>
    </lineage>
</organism>
<sequence length="272" mass="31139">MGSEHLRPELIGTIAARQENRTLIVLAAPSVWDVNYLDDFGEIAGFQVELARILHEHENVIIIADRHTIPYLSGSVELLKNHLPLDAIVEGNIYDINLHDFAPLGVKKFVKFIYRNNDWADIASKQVDDSMNTFLTQNRIRLDKRELELVVSGKDVIDNGINKAIISNRILEQNANRMPEWATMIKLYNVFKKIMIVPPFNQTDLRLDDLIAFIDEEIVVVSSLDYMVYDRLAAELQKKYRRDIMLLDLPVTRSKDEEGNCGIYSALLATDK</sequence>
<dbReference type="Pfam" id="PF04371">
    <property type="entry name" value="PAD_porph"/>
    <property type="match status" value="1"/>
</dbReference>
<comment type="caution">
    <text evidence="2">The sequence shown here is derived from an EMBL/GenBank/DDBJ whole genome shotgun (WGS) entry which is preliminary data.</text>
</comment>
<dbReference type="InterPro" id="IPR007466">
    <property type="entry name" value="Peptidyl-Arg-deiminase_porph"/>
</dbReference>
<dbReference type="Gene3D" id="3.75.10.10">
    <property type="entry name" value="L-arginine/glycine Amidinotransferase, Chain A"/>
    <property type="match status" value="1"/>
</dbReference>
<gene>
    <name evidence="2" type="ORF">DdX_00708</name>
</gene>